<dbReference type="GO" id="GO:0005886">
    <property type="term" value="C:plasma membrane"/>
    <property type="evidence" value="ECO:0007669"/>
    <property type="project" value="UniProtKB-SubCell"/>
</dbReference>
<dbReference type="Proteomes" id="UP000324632">
    <property type="component" value="Chromosome 15"/>
</dbReference>
<reference evidence="17" key="1">
    <citation type="journal article" date="2019" name="Mol. Ecol. Resour.">
        <title>Chromosome-level genome assembly of Triplophysa tibetana, a fish adapted to the harsh high-altitude environment of the Tibetan Plateau.</title>
        <authorList>
            <person name="Yang X."/>
            <person name="Liu H."/>
            <person name="Ma Z."/>
            <person name="Zou Y."/>
            <person name="Zou M."/>
            <person name="Mao Y."/>
            <person name="Li X."/>
            <person name="Wang H."/>
            <person name="Chen T."/>
            <person name="Wang W."/>
            <person name="Yang R."/>
        </authorList>
    </citation>
    <scope>NUCLEOTIDE SEQUENCE [LARGE SCALE GENOMIC DNA]</scope>
    <source>
        <strain evidence="17">TTIB1903HZAU</strain>
        <tissue evidence="17">Muscle</tissue>
    </source>
</reference>
<keyword evidence="12 14" id="KW-1015">Disulfide bond</keyword>
<evidence type="ECO:0000259" key="16">
    <source>
        <dbReference type="PROSITE" id="PS51034"/>
    </source>
</evidence>
<dbReference type="SMART" id="SM00241">
    <property type="entry name" value="ZP"/>
    <property type="match status" value="1"/>
</dbReference>
<dbReference type="FunFam" id="2.60.40.3210:FF:000001">
    <property type="entry name" value="Zona pellucida sperm-binding protein 3"/>
    <property type="match status" value="1"/>
</dbReference>
<dbReference type="GO" id="GO:0007339">
    <property type="term" value="P:binding of sperm to zona pellucida"/>
    <property type="evidence" value="ECO:0007669"/>
    <property type="project" value="UniProtKB-UniRule"/>
</dbReference>
<keyword evidence="7 14" id="KW-0165">Cleavage on pair of basic residues</keyword>
<keyword evidence="6 14" id="KW-0272">Extracellular matrix</keyword>
<evidence type="ECO:0000256" key="9">
    <source>
        <dbReference type="ARBA" id="ARBA00022729"/>
    </source>
</evidence>
<evidence type="ECO:0000256" key="12">
    <source>
        <dbReference type="ARBA" id="ARBA00023157"/>
    </source>
</evidence>
<keyword evidence="11" id="KW-0472">Membrane</keyword>
<dbReference type="GO" id="GO:0032190">
    <property type="term" value="F:acrosin binding"/>
    <property type="evidence" value="ECO:0007669"/>
    <property type="project" value="TreeGrafter"/>
</dbReference>
<dbReference type="PANTHER" id="PTHR11576">
    <property type="entry name" value="ZONA PELLUCIDA SPERM-BINDING PROTEIN 3"/>
    <property type="match status" value="1"/>
</dbReference>
<dbReference type="InterPro" id="IPR048290">
    <property type="entry name" value="ZP_chr"/>
</dbReference>
<feature type="domain" description="ZP" evidence="16">
    <location>
        <begin position="106"/>
        <end position="366"/>
    </location>
</feature>
<evidence type="ECO:0000256" key="8">
    <source>
        <dbReference type="ARBA" id="ARBA00022692"/>
    </source>
</evidence>
<dbReference type="FunFam" id="2.60.40.4100:FF:000002">
    <property type="entry name" value="Zona pellucida sperm-binding protein 3"/>
    <property type="match status" value="1"/>
</dbReference>
<dbReference type="InterPro" id="IPR055356">
    <property type="entry name" value="ZP-N"/>
</dbReference>
<dbReference type="GO" id="GO:0035804">
    <property type="term" value="F:structural constituent of egg coat"/>
    <property type="evidence" value="ECO:0007669"/>
    <property type="project" value="UniProtKB-UniRule"/>
</dbReference>
<dbReference type="InterPro" id="IPR042235">
    <property type="entry name" value="ZP-C_dom"/>
</dbReference>
<dbReference type="AlphaFoldDB" id="A0A5A9NNT7"/>
<evidence type="ECO:0000256" key="3">
    <source>
        <dbReference type="ARBA" id="ARBA00017980"/>
    </source>
</evidence>
<evidence type="ECO:0000256" key="4">
    <source>
        <dbReference type="ARBA" id="ARBA00022475"/>
    </source>
</evidence>
<proteinExistence type="inferred from homology"/>
<keyword evidence="10" id="KW-1133">Transmembrane helix</keyword>
<accession>A0A5A9NNT7</accession>
<evidence type="ECO:0000256" key="13">
    <source>
        <dbReference type="ARBA" id="ARBA00023180"/>
    </source>
</evidence>
<sequence length="414" mass="45875">MEFILDVIFALLFVVSLCDAWSDPRIQKPASRWSLPQQMPSQRPSPPASESRRLAQDLQGVQSKQLSEGLVSPLVWRFPVTPEVQTDVAVGFEQRRPVTPRTVAVMCGESAVLVEVKQDLFGTGQLIRPSGLSLGGCPVFGADFGSKVLMFVYELHQCGSVLMMTENKLIYSFVLTYTPEPFMGTSISRAEGAVIGVQCHYQRKQDVSSNVLMPTWAPYSSMRVGQEVLPFSLKLMTDDWTYQRPSNLYYLGDLINIEASVKVYNHGPLRVFVDSCVASQTPDVRVLPTYSLIENNGCFVDARNTGSSSGFLPQSRSDVLHFQLEAFMFQQGEHPYIYITCVLRATLASAPGDARHKSCSFSGDRWFAATGNDQVCGCCESTCGPEMTNTGVQWEGQVSLSPLQVQERQKLGFQ</sequence>
<gene>
    <name evidence="17" type="ORF">E1301_Tti019479</name>
</gene>
<keyword evidence="18" id="KW-1185">Reference proteome</keyword>
<name>A0A5A9NNT7_9TELE</name>
<feature type="signal peptide" evidence="14">
    <location>
        <begin position="1"/>
        <end position="20"/>
    </location>
</feature>
<keyword evidence="8" id="KW-0812">Transmembrane</keyword>
<evidence type="ECO:0000256" key="5">
    <source>
        <dbReference type="ARBA" id="ARBA00022525"/>
    </source>
</evidence>
<feature type="chain" id="PRO_5025717813" description="Zona pellucida sperm-binding protein 3" evidence="14">
    <location>
        <begin position="21"/>
        <end position="414"/>
    </location>
</feature>
<evidence type="ECO:0000256" key="2">
    <source>
        <dbReference type="ARBA" id="ARBA00006735"/>
    </source>
</evidence>
<dbReference type="InterPro" id="IPR055355">
    <property type="entry name" value="ZP-C"/>
</dbReference>
<evidence type="ECO:0000256" key="7">
    <source>
        <dbReference type="ARBA" id="ARBA00022685"/>
    </source>
</evidence>
<keyword evidence="9 14" id="KW-0732">Signal</keyword>
<comment type="function">
    <text evidence="14">Component of the zona pellucida, an extracellular matrix surrounding oocytes which mediates sperm binding, induction of the acrosome reaction and prevents post-fertilization polyspermy. The zona pellucida is composed of 3 to 4 glycoproteins, ZP1, ZP2, ZP3, and ZP4. ZP3 is essential for sperm binding and zona matrix formation.</text>
</comment>
<comment type="caution">
    <text evidence="17">The sequence shown here is derived from an EMBL/GenBank/DDBJ whole genome shotgun (WGS) entry which is preliminary data.</text>
</comment>
<keyword evidence="13" id="KW-0325">Glycoprotein</keyword>
<dbReference type="GO" id="GO:2000344">
    <property type="term" value="P:positive regulation of acrosome reaction"/>
    <property type="evidence" value="ECO:0007669"/>
    <property type="project" value="UniProtKB-UniRule"/>
</dbReference>
<protein>
    <recommendedName>
        <fullName evidence="3 14">Zona pellucida sperm-binding protein 3</fullName>
    </recommendedName>
</protein>
<comment type="subcellular location">
    <subcellularLocation>
        <location evidence="1">Secreted</location>
        <location evidence="1">Extracellular space</location>
        <location evidence="1">Extracellular matrix</location>
    </subcellularLocation>
    <subcellularLocation>
        <location evidence="14">Zona pellucida</location>
    </subcellularLocation>
    <subcellularLocation>
        <location evidence="14">Cell membrane</location>
        <topology evidence="14">Single-pass type I membrane protein</topology>
    </subcellularLocation>
</comment>
<evidence type="ECO:0000256" key="1">
    <source>
        <dbReference type="ARBA" id="ARBA00004498"/>
    </source>
</evidence>
<dbReference type="InterPro" id="IPR001507">
    <property type="entry name" value="ZP_dom"/>
</dbReference>
<dbReference type="GO" id="GO:0035805">
    <property type="term" value="C:egg coat"/>
    <property type="evidence" value="ECO:0007669"/>
    <property type="project" value="UniProtKB-SubCell"/>
</dbReference>
<dbReference type="Pfam" id="PF00100">
    <property type="entry name" value="Zona_pellucida"/>
    <property type="match status" value="1"/>
</dbReference>
<evidence type="ECO:0000256" key="11">
    <source>
        <dbReference type="ARBA" id="ARBA00023136"/>
    </source>
</evidence>
<dbReference type="PANTHER" id="PTHR11576:SF2">
    <property type="entry name" value="ZONA PELLUCIDA SPERM-BINDING PROTEIN 3"/>
    <property type="match status" value="1"/>
</dbReference>
<keyword evidence="4 14" id="KW-1003">Cell membrane</keyword>
<evidence type="ECO:0000313" key="17">
    <source>
        <dbReference type="EMBL" id="KAA0711662.1"/>
    </source>
</evidence>
<dbReference type="EMBL" id="SOYY01000015">
    <property type="protein sequence ID" value="KAA0711662.1"/>
    <property type="molecule type" value="Genomic_DNA"/>
</dbReference>
<comment type="domain">
    <text evidence="14">The ZP domain is involved in the polymerization of the ZP proteins to form the zona pellucida.</text>
</comment>
<dbReference type="Gene3D" id="2.60.40.3210">
    <property type="entry name" value="Zona pellucida, ZP-N domain"/>
    <property type="match status" value="1"/>
</dbReference>
<dbReference type="PROSITE" id="PS51034">
    <property type="entry name" value="ZP_2"/>
    <property type="match status" value="1"/>
</dbReference>
<dbReference type="Gene3D" id="2.60.40.4100">
    <property type="entry name" value="Zona pellucida, ZP-C domain"/>
    <property type="match status" value="1"/>
</dbReference>
<evidence type="ECO:0000313" key="18">
    <source>
        <dbReference type="Proteomes" id="UP000324632"/>
    </source>
</evidence>
<keyword evidence="5 14" id="KW-0964">Secreted</keyword>
<comment type="PTM">
    <text evidence="14">Proteolytically cleaved before the transmembrane segment to yield the secreted ectodomain incorporated in the zona pellucida.</text>
</comment>
<dbReference type="PRINTS" id="PR00023">
    <property type="entry name" value="ZPELLUCIDA"/>
</dbReference>
<evidence type="ECO:0000256" key="6">
    <source>
        <dbReference type="ARBA" id="ARBA00022530"/>
    </source>
</evidence>
<evidence type="ECO:0000256" key="15">
    <source>
        <dbReference type="SAM" id="MobiDB-lite"/>
    </source>
</evidence>
<dbReference type="Pfam" id="PF23344">
    <property type="entry name" value="ZP-N"/>
    <property type="match status" value="1"/>
</dbReference>
<evidence type="ECO:0000256" key="14">
    <source>
        <dbReference type="RuleBase" id="RU367066"/>
    </source>
</evidence>
<dbReference type="GO" id="GO:0035803">
    <property type="term" value="P:egg coat formation"/>
    <property type="evidence" value="ECO:0007669"/>
    <property type="project" value="UniProtKB-UniRule"/>
</dbReference>
<feature type="region of interest" description="Disordered" evidence="15">
    <location>
        <begin position="31"/>
        <end position="54"/>
    </location>
</feature>
<evidence type="ECO:0000256" key="10">
    <source>
        <dbReference type="ARBA" id="ARBA00022989"/>
    </source>
</evidence>
<comment type="similarity">
    <text evidence="2 14">Belongs to the ZP domain family. ZPC subfamily.</text>
</comment>
<organism evidence="17 18">
    <name type="scientific">Triplophysa tibetana</name>
    <dbReference type="NCBI Taxonomy" id="1572043"/>
    <lineage>
        <taxon>Eukaryota</taxon>
        <taxon>Metazoa</taxon>
        <taxon>Chordata</taxon>
        <taxon>Craniata</taxon>
        <taxon>Vertebrata</taxon>
        <taxon>Euteleostomi</taxon>
        <taxon>Actinopterygii</taxon>
        <taxon>Neopterygii</taxon>
        <taxon>Teleostei</taxon>
        <taxon>Ostariophysi</taxon>
        <taxon>Cypriniformes</taxon>
        <taxon>Nemacheilidae</taxon>
        <taxon>Triplophysa</taxon>
    </lineage>
</organism>